<evidence type="ECO:0000313" key="2">
    <source>
        <dbReference type="Proteomes" id="UP000325315"/>
    </source>
</evidence>
<sequence length="123" mass="13549">MGNFICNNNINPYSNTYNSGGNTSNAIRQNAVSVPPRYNQPLPRKMLSKIQLQVIHLWEILLKDDTESSQYQGKEQCKAITLQSGTQLPGVLNDTIPEEGSSTIANEKIPKAVGEKATKKKSC</sequence>
<keyword evidence="2" id="KW-1185">Reference proteome</keyword>
<accession>A0A5B6UX85</accession>
<comment type="caution">
    <text evidence="1">The sequence shown here is derived from an EMBL/GenBank/DDBJ whole genome shotgun (WGS) entry which is preliminary data.</text>
</comment>
<dbReference type="EMBL" id="SMMG02000009">
    <property type="protein sequence ID" value="KAA3461286.1"/>
    <property type="molecule type" value="Genomic_DNA"/>
</dbReference>
<dbReference type="AlphaFoldDB" id="A0A5B6UX85"/>
<evidence type="ECO:0000313" key="1">
    <source>
        <dbReference type="EMBL" id="KAA3461286.1"/>
    </source>
</evidence>
<name>A0A5B6UX85_9ROSI</name>
<dbReference type="Proteomes" id="UP000325315">
    <property type="component" value="Unassembled WGS sequence"/>
</dbReference>
<reference evidence="2" key="1">
    <citation type="journal article" date="2019" name="Plant Biotechnol. J.">
        <title>Genome sequencing of the Australian wild diploid species Gossypium australe highlights disease resistance and delayed gland morphogenesis.</title>
        <authorList>
            <person name="Cai Y."/>
            <person name="Cai X."/>
            <person name="Wang Q."/>
            <person name="Wang P."/>
            <person name="Zhang Y."/>
            <person name="Cai C."/>
            <person name="Xu Y."/>
            <person name="Wang K."/>
            <person name="Zhou Z."/>
            <person name="Wang C."/>
            <person name="Geng S."/>
            <person name="Li B."/>
            <person name="Dong Q."/>
            <person name="Hou Y."/>
            <person name="Wang H."/>
            <person name="Ai P."/>
            <person name="Liu Z."/>
            <person name="Yi F."/>
            <person name="Sun M."/>
            <person name="An G."/>
            <person name="Cheng J."/>
            <person name="Zhang Y."/>
            <person name="Shi Q."/>
            <person name="Xie Y."/>
            <person name="Shi X."/>
            <person name="Chang Y."/>
            <person name="Huang F."/>
            <person name="Chen Y."/>
            <person name="Hong S."/>
            <person name="Mi L."/>
            <person name="Sun Q."/>
            <person name="Zhang L."/>
            <person name="Zhou B."/>
            <person name="Peng R."/>
            <person name="Zhang X."/>
            <person name="Liu F."/>
        </authorList>
    </citation>
    <scope>NUCLEOTIDE SEQUENCE [LARGE SCALE GENOMIC DNA]</scope>
    <source>
        <strain evidence="2">cv. PA1801</strain>
    </source>
</reference>
<organism evidence="1 2">
    <name type="scientific">Gossypium australe</name>
    <dbReference type="NCBI Taxonomy" id="47621"/>
    <lineage>
        <taxon>Eukaryota</taxon>
        <taxon>Viridiplantae</taxon>
        <taxon>Streptophyta</taxon>
        <taxon>Embryophyta</taxon>
        <taxon>Tracheophyta</taxon>
        <taxon>Spermatophyta</taxon>
        <taxon>Magnoliopsida</taxon>
        <taxon>eudicotyledons</taxon>
        <taxon>Gunneridae</taxon>
        <taxon>Pentapetalae</taxon>
        <taxon>rosids</taxon>
        <taxon>malvids</taxon>
        <taxon>Malvales</taxon>
        <taxon>Malvaceae</taxon>
        <taxon>Malvoideae</taxon>
        <taxon>Gossypium</taxon>
    </lineage>
</organism>
<protein>
    <submittedName>
        <fullName evidence="1">Uncharacterized protein</fullName>
    </submittedName>
</protein>
<gene>
    <name evidence="1" type="ORF">EPI10_027865</name>
</gene>
<proteinExistence type="predicted"/>